<keyword evidence="3" id="KW-1185">Reference proteome</keyword>
<accession>J3MAB3</accession>
<feature type="compositionally biased region" description="Low complexity" evidence="1">
    <location>
        <begin position="7"/>
        <end position="17"/>
    </location>
</feature>
<organism evidence="2">
    <name type="scientific">Oryza brachyantha</name>
    <name type="common">malo sina</name>
    <dbReference type="NCBI Taxonomy" id="4533"/>
    <lineage>
        <taxon>Eukaryota</taxon>
        <taxon>Viridiplantae</taxon>
        <taxon>Streptophyta</taxon>
        <taxon>Embryophyta</taxon>
        <taxon>Tracheophyta</taxon>
        <taxon>Spermatophyta</taxon>
        <taxon>Magnoliopsida</taxon>
        <taxon>Liliopsida</taxon>
        <taxon>Poales</taxon>
        <taxon>Poaceae</taxon>
        <taxon>BOP clade</taxon>
        <taxon>Oryzoideae</taxon>
        <taxon>Oryzeae</taxon>
        <taxon>Oryzinae</taxon>
        <taxon>Oryza</taxon>
    </lineage>
</organism>
<proteinExistence type="predicted"/>
<dbReference type="Gramene" id="OB05G35370.1">
    <property type="protein sequence ID" value="OB05G35370.1"/>
    <property type="gene ID" value="OB05G35370"/>
</dbReference>
<dbReference type="AlphaFoldDB" id="J3MAB3"/>
<feature type="region of interest" description="Disordered" evidence="1">
    <location>
        <begin position="1"/>
        <end position="34"/>
    </location>
</feature>
<dbReference type="Proteomes" id="UP000006038">
    <property type="component" value="Chromosome 5"/>
</dbReference>
<protein>
    <submittedName>
        <fullName evidence="2">Uncharacterized protein</fullName>
    </submittedName>
</protein>
<evidence type="ECO:0000256" key="1">
    <source>
        <dbReference type="SAM" id="MobiDB-lite"/>
    </source>
</evidence>
<dbReference type="EnsemblPlants" id="OB05G35370.1">
    <property type="protein sequence ID" value="OB05G35370.1"/>
    <property type="gene ID" value="OB05G35370"/>
</dbReference>
<reference evidence="2" key="1">
    <citation type="journal article" date="2013" name="Nat. Commun.">
        <title>Whole-genome sequencing of Oryza brachyantha reveals mechanisms underlying Oryza genome evolution.</title>
        <authorList>
            <person name="Chen J."/>
            <person name="Huang Q."/>
            <person name="Gao D."/>
            <person name="Wang J."/>
            <person name="Lang Y."/>
            <person name="Liu T."/>
            <person name="Li B."/>
            <person name="Bai Z."/>
            <person name="Luis Goicoechea J."/>
            <person name="Liang C."/>
            <person name="Chen C."/>
            <person name="Zhang W."/>
            <person name="Sun S."/>
            <person name="Liao Y."/>
            <person name="Zhang X."/>
            <person name="Yang L."/>
            <person name="Song C."/>
            <person name="Wang M."/>
            <person name="Shi J."/>
            <person name="Liu G."/>
            <person name="Liu J."/>
            <person name="Zhou H."/>
            <person name="Zhou W."/>
            <person name="Yu Q."/>
            <person name="An N."/>
            <person name="Chen Y."/>
            <person name="Cai Q."/>
            <person name="Wang B."/>
            <person name="Liu B."/>
            <person name="Min J."/>
            <person name="Huang Y."/>
            <person name="Wu H."/>
            <person name="Li Z."/>
            <person name="Zhang Y."/>
            <person name="Yin Y."/>
            <person name="Song W."/>
            <person name="Jiang J."/>
            <person name="Jackson S.A."/>
            <person name="Wing R.A."/>
            <person name="Wang J."/>
            <person name="Chen M."/>
        </authorList>
    </citation>
    <scope>NUCLEOTIDE SEQUENCE [LARGE SCALE GENOMIC DNA]</scope>
    <source>
        <strain evidence="2">cv. IRGC 101232</strain>
    </source>
</reference>
<reference evidence="2" key="2">
    <citation type="submission" date="2013-04" db="UniProtKB">
        <authorList>
            <consortium name="EnsemblPlants"/>
        </authorList>
    </citation>
    <scope>IDENTIFICATION</scope>
</reference>
<name>J3MAB3_ORYBR</name>
<feature type="compositionally biased region" description="Low complexity" evidence="1">
    <location>
        <begin position="24"/>
        <end position="34"/>
    </location>
</feature>
<sequence length="153" mass="15911">MPPAIPTVPASCSASASSRRRRTPSSMSSSCCGATSWGKCPTESMISTAAAVPFILRCMYSATLGGAAKSAFTCTMVHGVFTPSRTSRWSPRKIILASSSATVGSMARKLFERCSTAEASPAALGTKLSTHPWKSDSMAANMPWIAASSNPPT</sequence>
<dbReference type="HOGENOM" id="CLU_1716059_0_0_1"/>
<evidence type="ECO:0000313" key="2">
    <source>
        <dbReference type="EnsemblPlants" id="OB05G35370.1"/>
    </source>
</evidence>
<evidence type="ECO:0000313" key="3">
    <source>
        <dbReference type="Proteomes" id="UP000006038"/>
    </source>
</evidence>